<dbReference type="AlphaFoldDB" id="A0A0D3IZF7"/>
<dbReference type="PaxDb" id="2903-EOD16642"/>
<evidence type="ECO:0000256" key="2">
    <source>
        <dbReference type="SAM" id="Phobius"/>
    </source>
</evidence>
<dbReference type="HOGENOM" id="CLU_1725735_0_0_1"/>
<protein>
    <recommendedName>
        <fullName evidence="5">Copper transporter</fullName>
    </recommendedName>
</protein>
<feature type="transmembrane region" description="Helical" evidence="2">
    <location>
        <begin position="119"/>
        <end position="139"/>
    </location>
</feature>
<proteinExistence type="predicted"/>
<dbReference type="KEGG" id="ehx:EMIHUDRAFT_244828"/>
<sequence>MLHSGWRKWGGRLRLAASCAEAGLAEWVGRTPLAAPLRSAALVLLAAGGDTIARLPAPAAATAPSEDGDEPGRSAPSHQQARAPALPRARLAECAAASVAMHVWVGAAAGASLASSVLASLWLSNVFAVAGAHVGARAAMRRRSRARRIVAG</sequence>
<dbReference type="GeneID" id="17262801"/>
<dbReference type="Proteomes" id="UP000013827">
    <property type="component" value="Unassembled WGS sequence"/>
</dbReference>
<dbReference type="EnsemblProtists" id="EOD16642">
    <property type="protein sequence ID" value="EOD16642"/>
    <property type="gene ID" value="EMIHUDRAFT_244828"/>
</dbReference>
<keyword evidence="2" id="KW-0472">Membrane</keyword>
<evidence type="ECO:0008006" key="5">
    <source>
        <dbReference type="Google" id="ProtNLM"/>
    </source>
</evidence>
<keyword evidence="2" id="KW-1133">Transmembrane helix</keyword>
<evidence type="ECO:0000313" key="4">
    <source>
        <dbReference type="Proteomes" id="UP000013827"/>
    </source>
</evidence>
<reference evidence="3" key="2">
    <citation type="submission" date="2024-10" db="UniProtKB">
        <authorList>
            <consortium name="EnsemblProtists"/>
        </authorList>
    </citation>
    <scope>IDENTIFICATION</scope>
</reference>
<keyword evidence="2" id="KW-0812">Transmembrane</keyword>
<name>A0A0D3IZF7_EMIH1</name>
<keyword evidence="4" id="KW-1185">Reference proteome</keyword>
<organism evidence="3 4">
    <name type="scientific">Emiliania huxleyi (strain CCMP1516)</name>
    <dbReference type="NCBI Taxonomy" id="280463"/>
    <lineage>
        <taxon>Eukaryota</taxon>
        <taxon>Haptista</taxon>
        <taxon>Haptophyta</taxon>
        <taxon>Prymnesiophyceae</taxon>
        <taxon>Isochrysidales</taxon>
        <taxon>Noelaerhabdaceae</taxon>
        <taxon>Emiliania</taxon>
    </lineage>
</organism>
<evidence type="ECO:0000256" key="1">
    <source>
        <dbReference type="SAM" id="MobiDB-lite"/>
    </source>
</evidence>
<feature type="region of interest" description="Disordered" evidence="1">
    <location>
        <begin position="56"/>
        <end position="83"/>
    </location>
</feature>
<evidence type="ECO:0000313" key="3">
    <source>
        <dbReference type="EnsemblProtists" id="EOD16642"/>
    </source>
</evidence>
<accession>A0A0D3IZF7</accession>
<feature type="transmembrane region" description="Helical" evidence="2">
    <location>
        <begin position="91"/>
        <end position="113"/>
    </location>
</feature>
<dbReference type="RefSeq" id="XP_005769071.1">
    <property type="nucleotide sequence ID" value="XM_005769014.1"/>
</dbReference>
<reference evidence="4" key="1">
    <citation type="journal article" date="2013" name="Nature">
        <title>Pan genome of the phytoplankton Emiliania underpins its global distribution.</title>
        <authorList>
            <person name="Read B.A."/>
            <person name="Kegel J."/>
            <person name="Klute M.J."/>
            <person name="Kuo A."/>
            <person name="Lefebvre S.C."/>
            <person name="Maumus F."/>
            <person name="Mayer C."/>
            <person name="Miller J."/>
            <person name="Monier A."/>
            <person name="Salamov A."/>
            <person name="Young J."/>
            <person name="Aguilar M."/>
            <person name="Claverie J.M."/>
            <person name="Frickenhaus S."/>
            <person name="Gonzalez K."/>
            <person name="Herman E.K."/>
            <person name="Lin Y.C."/>
            <person name="Napier J."/>
            <person name="Ogata H."/>
            <person name="Sarno A.F."/>
            <person name="Shmutz J."/>
            <person name="Schroeder D."/>
            <person name="de Vargas C."/>
            <person name="Verret F."/>
            <person name="von Dassow P."/>
            <person name="Valentin K."/>
            <person name="Van de Peer Y."/>
            <person name="Wheeler G."/>
            <person name="Dacks J.B."/>
            <person name="Delwiche C.F."/>
            <person name="Dyhrman S.T."/>
            <person name="Glockner G."/>
            <person name="John U."/>
            <person name="Richards T."/>
            <person name="Worden A.Z."/>
            <person name="Zhang X."/>
            <person name="Grigoriev I.V."/>
            <person name="Allen A.E."/>
            <person name="Bidle K."/>
            <person name="Borodovsky M."/>
            <person name="Bowler C."/>
            <person name="Brownlee C."/>
            <person name="Cock J.M."/>
            <person name="Elias M."/>
            <person name="Gladyshev V.N."/>
            <person name="Groth M."/>
            <person name="Guda C."/>
            <person name="Hadaegh A."/>
            <person name="Iglesias-Rodriguez M.D."/>
            <person name="Jenkins J."/>
            <person name="Jones B.M."/>
            <person name="Lawson T."/>
            <person name="Leese F."/>
            <person name="Lindquist E."/>
            <person name="Lobanov A."/>
            <person name="Lomsadze A."/>
            <person name="Malik S.B."/>
            <person name="Marsh M.E."/>
            <person name="Mackinder L."/>
            <person name="Mock T."/>
            <person name="Mueller-Roeber B."/>
            <person name="Pagarete A."/>
            <person name="Parker M."/>
            <person name="Probert I."/>
            <person name="Quesneville H."/>
            <person name="Raines C."/>
            <person name="Rensing S.A."/>
            <person name="Riano-Pachon D.M."/>
            <person name="Richier S."/>
            <person name="Rokitta S."/>
            <person name="Shiraiwa Y."/>
            <person name="Soanes D.M."/>
            <person name="van der Giezen M."/>
            <person name="Wahlund T.M."/>
            <person name="Williams B."/>
            <person name="Wilson W."/>
            <person name="Wolfe G."/>
            <person name="Wurch L.L."/>
        </authorList>
    </citation>
    <scope>NUCLEOTIDE SEQUENCE</scope>
</reference>